<evidence type="ECO:0000313" key="3">
    <source>
        <dbReference type="Proteomes" id="UP000077623"/>
    </source>
</evidence>
<evidence type="ECO:0000256" key="1">
    <source>
        <dbReference type="SAM" id="MobiDB-lite"/>
    </source>
</evidence>
<protein>
    <submittedName>
        <fullName evidence="2">Uncharacterized protein</fullName>
    </submittedName>
</protein>
<evidence type="ECO:0000313" key="2">
    <source>
        <dbReference type="EMBL" id="OAL09936.1"/>
    </source>
</evidence>
<keyword evidence="3" id="KW-1185">Reference proteome</keyword>
<dbReference type="EMBL" id="LWUJ01000012">
    <property type="protein sequence ID" value="OAL09936.1"/>
    <property type="molecule type" value="Genomic_DNA"/>
</dbReference>
<feature type="region of interest" description="Disordered" evidence="1">
    <location>
        <begin position="48"/>
        <end position="82"/>
    </location>
</feature>
<accession>A0A1A9QD99</accession>
<dbReference type="Proteomes" id="UP000077623">
    <property type="component" value="Unassembled WGS sequence"/>
</dbReference>
<organism evidence="2 3">
    <name type="scientific">Candidatus Mycoplasma haematobovis</name>
    <dbReference type="NCBI Taxonomy" id="432608"/>
    <lineage>
        <taxon>Bacteria</taxon>
        <taxon>Bacillati</taxon>
        <taxon>Mycoplasmatota</taxon>
        <taxon>Mollicutes</taxon>
        <taxon>Mycoplasmataceae</taxon>
        <taxon>Mycoplasma</taxon>
    </lineage>
</organism>
<comment type="caution">
    <text evidence="2">The sequence shown here is derived from an EMBL/GenBank/DDBJ whole genome shotgun (WGS) entry which is preliminary data.</text>
</comment>
<reference evidence="3" key="1">
    <citation type="submission" date="2016-04" db="EMBL/GenBank/DDBJ databases">
        <authorList>
            <person name="Quiroz-Castaneda R.E."/>
            <person name="Martinez-Ocampo F."/>
        </authorList>
    </citation>
    <scope>NUCLEOTIDE SEQUENCE [LARGE SCALE GENOMIC DNA]</scope>
    <source>
        <strain evidence="3">INIFAP01</strain>
    </source>
</reference>
<dbReference type="STRING" id="432608.A6V39_03425"/>
<name>A0A1A9QD99_9MOLU</name>
<dbReference type="AlphaFoldDB" id="A0A1A9QD99"/>
<sequence>MLQGSTGNRRIFLFNKWQGGVIEELLKSENLTEKFIVDSDKDKASVPWNKCKKNNKDINQGKDEWKLPDWNSKQSGDTLPKSLVDKCNEKRRESVSIRKDDKYAKFKRWCLKQ</sequence>
<dbReference type="RefSeq" id="WP_187150323.1">
    <property type="nucleotide sequence ID" value="NZ_LWUJ01000012.1"/>
</dbReference>
<feature type="compositionally biased region" description="Basic and acidic residues" evidence="1">
    <location>
        <begin position="54"/>
        <end position="67"/>
    </location>
</feature>
<proteinExistence type="predicted"/>
<gene>
    <name evidence="2" type="ORF">A6V39_03425</name>
</gene>